<dbReference type="GO" id="GO:0015031">
    <property type="term" value="P:protein transport"/>
    <property type="evidence" value="ECO:0007669"/>
    <property type="project" value="UniProtKB-KW"/>
</dbReference>
<feature type="transmembrane region" description="Helical" evidence="13">
    <location>
        <begin position="380"/>
        <end position="400"/>
    </location>
</feature>
<evidence type="ECO:0000256" key="7">
    <source>
        <dbReference type="ARBA" id="ARBA00022927"/>
    </source>
</evidence>
<sequence length="632" mass="73052">MERNTLFGFLLIGIVLIWFSWFNRPTPEQLEAAKQYNDSVAAIEAAKQNIAEFEAEQTQENIANLTEIQSDSARQAALVNKFGPFATVVEGTESFTALENDLIRLTLSNKGGQICQAILKKYKSFNRDTLTLFEGKENRYGFLFKIGSRYINTTDLFFTPIATGDNQVTMRLDLGQNQYFDLVYRLDADSYMVKMDIQQKGMEQILANSTSDLDMFWEQTVRRQEKGRMFEERNSALYYKYLVDDVERLSDSKDEKKEVSNALKWIGYKNQFFSSALIADNKFEWASMESSVMHESPEYLKKMSATAVIPYSPDSENPAGFRIFLGPNSYPLLKSYNKNDEDYKLQLDRLIPLGASIFRWINTGVVIPMFSFFGKFIDNYGIIILLLTIVIKIIISPLTYKSYLSSARMRVLKPQIDEINARYPGQDKALDRQRATMDLYSRAGINPMSGCIPMLLQMPILFAMFVFFPSSIELRGESFLWAKDLSSYDAIVSWDTYIPLITPYFGNHISLFCLLMTITNILYTKINMDNSGGSQQMPGMKWMMYLMPLMFLFIFNNYASGLSYYYFVSTLITIIQTYIFRKCINEEKVLAKLQENQKKPRKKSGFMARLEEAQRQQQAMLREQQKRKNKGR</sequence>
<keyword evidence="7 13" id="KW-0653">Protein transport</keyword>
<reference evidence="18" key="1">
    <citation type="submission" date="2020-10" db="EMBL/GenBank/DDBJ databases">
        <authorList>
            <person name="Gilroy R."/>
        </authorList>
    </citation>
    <scope>NUCLEOTIDE SEQUENCE</scope>
    <source>
        <strain evidence="18">CHK158-818</strain>
    </source>
</reference>
<evidence type="ECO:0000256" key="5">
    <source>
        <dbReference type="ARBA" id="ARBA00022475"/>
    </source>
</evidence>
<feature type="coiled-coil region" evidence="14">
    <location>
        <begin position="36"/>
        <end position="63"/>
    </location>
</feature>
<dbReference type="PANTHER" id="PTHR12428">
    <property type="entry name" value="OXA1"/>
    <property type="match status" value="1"/>
</dbReference>
<evidence type="ECO:0000256" key="1">
    <source>
        <dbReference type="ARBA" id="ARBA00004429"/>
    </source>
</evidence>
<evidence type="ECO:0000256" key="11">
    <source>
        <dbReference type="ARBA" id="ARBA00033245"/>
    </source>
</evidence>
<dbReference type="GO" id="GO:0051205">
    <property type="term" value="P:protein insertion into membrane"/>
    <property type="evidence" value="ECO:0007669"/>
    <property type="project" value="TreeGrafter"/>
</dbReference>
<dbReference type="Proteomes" id="UP000824112">
    <property type="component" value="Unassembled WGS sequence"/>
</dbReference>
<evidence type="ECO:0000256" key="9">
    <source>
        <dbReference type="ARBA" id="ARBA00023136"/>
    </source>
</evidence>
<comment type="subcellular location">
    <subcellularLocation>
        <location evidence="1">Cell inner membrane</location>
        <topology evidence="1">Multi-pass membrane protein</topology>
    </subcellularLocation>
    <subcellularLocation>
        <location evidence="13">Cell membrane</location>
        <topology evidence="13">Multi-pass membrane protein</topology>
    </subcellularLocation>
</comment>
<evidence type="ECO:0000256" key="8">
    <source>
        <dbReference type="ARBA" id="ARBA00022989"/>
    </source>
</evidence>
<accession>A0A9D1SCE2</accession>
<feature type="transmembrane region" description="Helical" evidence="13">
    <location>
        <begin position="542"/>
        <end position="558"/>
    </location>
</feature>
<evidence type="ECO:0000256" key="2">
    <source>
        <dbReference type="ARBA" id="ARBA00010527"/>
    </source>
</evidence>
<feature type="region of interest" description="Disordered" evidence="15">
    <location>
        <begin position="595"/>
        <end position="632"/>
    </location>
</feature>
<comment type="caution">
    <text evidence="18">The sequence shown here is derived from an EMBL/GenBank/DDBJ whole genome shotgun (WGS) entry which is preliminary data.</text>
</comment>
<keyword evidence="14" id="KW-0175">Coiled coil</keyword>
<dbReference type="Pfam" id="PF02096">
    <property type="entry name" value="60KD_IMP"/>
    <property type="match status" value="1"/>
</dbReference>
<gene>
    <name evidence="13 18" type="primary">yidC</name>
    <name evidence="18" type="ORF">IAB03_04205</name>
</gene>
<dbReference type="CDD" id="cd20070">
    <property type="entry name" value="5TM_YidC_Alb3"/>
    <property type="match status" value="1"/>
</dbReference>
<feature type="transmembrane region" description="Helical" evidence="13">
    <location>
        <begin position="6"/>
        <end position="22"/>
    </location>
</feature>
<dbReference type="NCBIfam" id="TIGR03592">
    <property type="entry name" value="yidC_oxa1_cterm"/>
    <property type="match status" value="1"/>
</dbReference>
<evidence type="ECO:0000313" key="18">
    <source>
        <dbReference type="EMBL" id="HIU54996.1"/>
    </source>
</evidence>
<evidence type="ECO:0000256" key="13">
    <source>
        <dbReference type="HAMAP-Rule" id="MF_01810"/>
    </source>
</evidence>
<dbReference type="InterPro" id="IPR028055">
    <property type="entry name" value="YidC/Oxa/ALB_C"/>
</dbReference>
<comment type="function">
    <text evidence="13">Required for the insertion and/or proper folding and/or complex formation of integral membrane proteins into the membrane. Involved in integration of membrane proteins that insert both dependently and independently of the Sec translocase complex, as well as at least some lipoproteins. Aids folding of multispanning membrane proteins.</text>
</comment>
<organism evidence="18 19">
    <name type="scientific">Candidatus Gallibacteroides avistercoris</name>
    <dbReference type="NCBI Taxonomy" id="2840833"/>
    <lineage>
        <taxon>Bacteria</taxon>
        <taxon>Pseudomonadati</taxon>
        <taxon>Bacteroidota</taxon>
        <taxon>Bacteroidia</taxon>
        <taxon>Bacteroidales</taxon>
        <taxon>Bacteroidaceae</taxon>
        <taxon>Bacteroidaceae incertae sedis</taxon>
        <taxon>Candidatus Gallibacteroides</taxon>
    </lineage>
</organism>
<dbReference type="InterPro" id="IPR028053">
    <property type="entry name" value="Membr_insert_YidC_N"/>
</dbReference>
<proteinExistence type="inferred from homology"/>
<dbReference type="GO" id="GO:0032977">
    <property type="term" value="F:membrane insertase activity"/>
    <property type="evidence" value="ECO:0007669"/>
    <property type="project" value="InterPro"/>
</dbReference>
<keyword evidence="10 13" id="KW-0143">Chaperone</keyword>
<dbReference type="CDD" id="cd19961">
    <property type="entry name" value="EcYidC-like_peri"/>
    <property type="match status" value="1"/>
</dbReference>
<dbReference type="GO" id="GO:0005886">
    <property type="term" value="C:plasma membrane"/>
    <property type="evidence" value="ECO:0007669"/>
    <property type="project" value="UniProtKB-SubCell"/>
</dbReference>
<dbReference type="InterPro" id="IPR001708">
    <property type="entry name" value="YidC/ALB3/OXA1/COX18"/>
</dbReference>
<evidence type="ECO:0000256" key="12">
    <source>
        <dbReference type="ARBA" id="ARBA00033342"/>
    </source>
</evidence>
<reference evidence="18" key="2">
    <citation type="journal article" date="2021" name="PeerJ">
        <title>Extensive microbial diversity within the chicken gut microbiome revealed by metagenomics and culture.</title>
        <authorList>
            <person name="Gilroy R."/>
            <person name="Ravi A."/>
            <person name="Getino M."/>
            <person name="Pursley I."/>
            <person name="Horton D.L."/>
            <person name="Alikhan N.F."/>
            <person name="Baker D."/>
            <person name="Gharbi K."/>
            <person name="Hall N."/>
            <person name="Watson M."/>
            <person name="Adriaenssens E.M."/>
            <person name="Foster-Nyarko E."/>
            <person name="Jarju S."/>
            <person name="Secka A."/>
            <person name="Antonio M."/>
            <person name="Oren A."/>
            <person name="Chaudhuri R.R."/>
            <person name="La Ragione R."/>
            <person name="Hildebrand F."/>
            <person name="Pallen M.J."/>
        </authorList>
    </citation>
    <scope>NUCLEOTIDE SEQUENCE</scope>
    <source>
        <strain evidence="18">CHK158-818</strain>
    </source>
</reference>
<comment type="similarity">
    <text evidence="2 13">Belongs to the OXA1/ALB3/YidC family. Type 1 subfamily.</text>
</comment>
<keyword evidence="9 13" id="KW-0472">Membrane</keyword>
<name>A0A9D1SCE2_9BACT</name>
<feature type="transmembrane region" description="Helical" evidence="13">
    <location>
        <begin position="504"/>
        <end position="522"/>
    </location>
</feature>
<evidence type="ECO:0000256" key="15">
    <source>
        <dbReference type="SAM" id="MobiDB-lite"/>
    </source>
</evidence>
<protein>
    <recommendedName>
        <fullName evidence="3 13">Membrane protein insertase YidC</fullName>
    </recommendedName>
    <alternativeName>
        <fullName evidence="12 13">Foldase YidC</fullName>
    </alternativeName>
    <alternativeName>
        <fullName evidence="13">Membrane protein YidC</fullName>
    </alternativeName>
    <alternativeName>
        <fullName evidence="11 13">membrane integrase YidC</fullName>
    </alternativeName>
</protein>
<dbReference type="NCBIfam" id="NF002356">
    <property type="entry name" value="PRK01318.2-3"/>
    <property type="match status" value="1"/>
</dbReference>
<dbReference type="NCBIfam" id="TIGR03593">
    <property type="entry name" value="yidC_nterm"/>
    <property type="match status" value="1"/>
</dbReference>
<evidence type="ECO:0000259" key="17">
    <source>
        <dbReference type="Pfam" id="PF14849"/>
    </source>
</evidence>
<feature type="domain" description="Membrane insertase YidC N-terminal" evidence="17">
    <location>
        <begin position="98"/>
        <end position="363"/>
    </location>
</feature>
<feature type="domain" description="Membrane insertase YidC/Oxa/ALB C-terminal" evidence="16">
    <location>
        <begin position="380"/>
        <end position="581"/>
    </location>
</feature>
<dbReference type="AlphaFoldDB" id="A0A9D1SCE2"/>
<evidence type="ECO:0000313" key="19">
    <source>
        <dbReference type="Proteomes" id="UP000824112"/>
    </source>
</evidence>
<dbReference type="InterPro" id="IPR047196">
    <property type="entry name" value="YidC_ALB_C"/>
</dbReference>
<dbReference type="EMBL" id="DVNA01000101">
    <property type="protein sequence ID" value="HIU54996.1"/>
    <property type="molecule type" value="Genomic_DNA"/>
</dbReference>
<feature type="transmembrane region" description="Helical" evidence="13">
    <location>
        <begin position="350"/>
        <end position="374"/>
    </location>
</feature>
<evidence type="ECO:0000256" key="3">
    <source>
        <dbReference type="ARBA" id="ARBA00015325"/>
    </source>
</evidence>
<keyword evidence="5 13" id="KW-1003">Cell membrane</keyword>
<dbReference type="InterPro" id="IPR019998">
    <property type="entry name" value="Membr_insert_YidC"/>
</dbReference>
<evidence type="ECO:0000259" key="16">
    <source>
        <dbReference type="Pfam" id="PF02096"/>
    </source>
</evidence>
<dbReference type="Pfam" id="PF14849">
    <property type="entry name" value="YidC_periplas"/>
    <property type="match status" value="1"/>
</dbReference>
<dbReference type="PRINTS" id="PR00701">
    <property type="entry name" value="60KDINNERMP"/>
</dbReference>
<evidence type="ECO:0000256" key="14">
    <source>
        <dbReference type="SAM" id="Coils"/>
    </source>
</evidence>
<dbReference type="HAMAP" id="MF_01810">
    <property type="entry name" value="YidC_type1"/>
    <property type="match status" value="1"/>
</dbReference>
<keyword evidence="4 13" id="KW-0813">Transport</keyword>
<dbReference type="PANTHER" id="PTHR12428:SF65">
    <property type="entry name" value="CYTOCHROME C OXIDASE ASSEMBLY PROTEIN COX18, MITOCHONDRIAL"/>
    <property type="match status" value="1"/>
</dbReference>
<evidence type="ECO:0000256" key="6">
    <source>
        <dbReference type="ARBA" id="ARBA00022692"/>
    </source>
</evidence>
<comment type="subunit">
    <text evidence="13">Interacts with the Sec translocase complex via SecD. Specifically interacts with transmembrane segments of nascent integral membrane proteins during membrane integration.</text>
</comment>
<dbReference type="InterPro" id="IPR038221">
    <property type="entry name" value="YidC_periplasmic_sf"/>
</dbReference>
<evidence type="ECO:0000256" key="4">
    <source>
        <dbReference type="ARBA" id="ARBA00022448"/>
    </source>
</evidence>
<evidence type="ECO:0000256" key="10">
    <source>
        <dbReference type="ARBA" id="ARBA00023186"/>
    </source>
</evidence>
<dbReference type="Gene3D" id="2.70.98.90">
    <property type="match status" value="1"/>
</dbReference>
<keyword evidence="6 13" id="KW-0812">Transmembrane</keyword>
<keyword evidence="8 13" id="KW-1133">Transmembrane helix</keyword>